<proteinExistence type="predicted"/>
<name>A0A5J6X2E8_9GAMM</name>
<keyword evidence="2" id="KW-1185">Reference proteome</keyword>
<accession>A0A5J6X2E8</accession>
<dbReference type="EMBL" id="CP040449">
    <property type="protein sequence ID" value="QFI56677.1"/>
    <property type="molecule type" value="Genomic_DNA"/>
</dbReference>
<dbReference type="AlphaFoldDB" id="A0A5J6X2E8"/>
<dbReference type="KEGG" id="asim:FE240_09050"/>
<dbReference type="Proteomes" id="UP000594034">
    <property type="component" value="Chromosome"/>
</dbReference>
<sequence>MASTDNRQVQHAIHHAAATLALQKFIDQKTAQQIAPVAEAIANLCTLLYYQADTGAVAEDEFQYALARIRQAVAT</sequence>
<evidence type="ECO:0000313" key="2">
    <source>
        <dbReference type="Proteomes" id="UP000594034"/>
    </source>
</evidence>
<gene>
    <name evidence="1" type="ORF">FE240_09050</name>
</gene>
<protein>
    <submittedName>
        <fullName evidence="1">Type I toxin-antitoxin system ptaRNA1 family toxin</fullName>
    </submittedName>
</protein>
<dbReference type="Pfam" id="PF12703">
    <property type="entry name" value="ptaRNA1_toxin"/>
    <property type="match status" value="1"/>
</dbReference>
<evidence type="ECO:0000313" key="1">
    <source>
        <dbReference type="EMBL" id="QFI56677.1"/>
    </source>
</evidence>
<reference evidence="1 2" key="1">
    <citation type="submission" date="2019-05" db="EMBL/GenBank/DDBJ databases">
        <title>OXA-830, a novel chromosomally encoded expanded-spectrum class D beta-lactamase in Aeromonas simiae.</title>
        <authorList>
            <person name="Zhou W."/>
            <person name="Chen Q."/>
        </authorList>
    </citation>
    <scope>NUCLEOTIDE SEQUENCE [LARGE SCALE GENOMIC DNA]</scope>
    <source>
        <strain evidence="1 2">A6</strain>
    </source>
</reference>
<dbReference type="InterPro" id="IPR024640">
    <property type="entry name" value="Toxin-antitoxin_type_1_toxin"/>
</dbReference>
<organism evidence="1 2">
    <name type="scientific">Aeromonas simiae</name>
    <dbReference type="NCBI Taxonomy" id="218936"/>
    <lineage>
        <taxon>Bacteria</taxon>
        <taxon>Pseudomonadati</taxon>
        <taxon>Pseudomonadota</taxon>
        <taxon>Gammaproteobacteria</taxon>
        <taxon>Aeromonadales</taxon>
        <taxon>Aeromonadaceae</taxon>
        <taxon>Aeromonas</taxon>
    </lineage>
</organism>